<dbReference type="Pfam" id="PF13508">
    <property type="entry name" value="Acetyltransf_7"/>
    <property type="match status" value="1"/>
</dbReference>
<dbReference type="InterPro" id="IPR000182">
    <property type="entry name" value="GNAT_dom"/>
</dbReference>
<dbReference type="GO" id="GO:0016747">
    <property type="term" value="F:acyltransferase activity, transferring groups other than amino-acyl groups"/>
    <property type="evidence" value="ECO:0007669"/>
    <property type="project" value="InterPro"/>
</dbReference>
<protein>
    <submittedName>
        <fullName evidence="2">GNAT family N-acetyltransferase</fullName>
    </submittedName>
</protein>
<feature type="domain" description="N-acetyltransferase" evidence="1">
    <location>
        <begin position="22"/>
        <end position="157"/>
    </location>
</feature>
<proteinExistence type="predicted"/>
<dbReference type="Proteomes" id="UP000824142">
    <property type="component" value="Unassembled WGS sequence"/>
</dbReference>
<evidence type="ECO:0000313" key="2">
    <source>
        <dbReference type="EMBL" id="HIU65163.1"/>
    </source>
</evidence>
<evidence type="ECO:0000313" key="3">
    <source>
        <dbReference type="Proteomes" id="UP000824142"/>
    </source>
</evidence>
<dbReference type="SUPFAM" id="SSF55729">
    <property type="entry name" value="Acyl-CoA N-acyltransferases (Nat)"/>
    <property type="match status" value="1"/>
</dbReference>
<dbReference type="EMBL" id="DVNO01000006">
    <property type="protein sequence ID" value="HIU65163.1"/>
    <property type="molecule type" value="Genomic_DNA"/>
</dbReference>
<comment type="caution">
    <text evidence="2">The sequence shown here is derived from an EMBL/GenBank/DDBJ whole genome shotgun (WGS) entry which is preliminary data.</text>
</comment>
<dbReference type="InterPro" id="IPR016181">
    <property type="entry name" value="Acyl_CoA_acyltransferase"/>
</dbReference>
<dbReference type="Gene3D" id="3.40.630.30">
    <property type="match status" value="1"/>
</dbReference>
<reference evidence="2" key="1">
    <citation type="submission" date="2020-10" db="EMBL/GenBank/DDBJ databases">
        <authorList>
            <person name="Gilroy R."/>
        </authorList>
    </citation>
    <scope>NUCLEOTIDE SEQUENCE</scope>
    <source>
        <strain evidence="2">CHK136-897</strain>
    </source>
</reference>
<dbReference type="PROSITE" id="PS51186">
    <property type="entry name" value="GNAT"/>
    <property type="match status" value="1"/>
</dbReference>
<dbReference type="AlphaFoldDB" id="A0A9D1MRV5"/>
<name>A0A9D1MRV5_9PROT</name>
<organism evidence="2 3">
    <name type="scientific">Candidatus Enterousia avicola</name>
    <dbReference type="NCBI Taxonomy" id="2840787"/>
    <lineage>
        <taxon>Bacteria</taxon>
        <taxon>Pseudomonadati</taxon>
        <taxon>Pseudomonadota</taxon>
        <taxon>Alphaproteobacteria</taxon>
        <taxon>Candidatus Enterousia</taxon>
    </lineage>
</organism>
<gene>
    <name evidence="2" type="ORF">IAC63_00790</name>
</gene>
<dbReference type="CDD" id="cd04301">
    <property type="entry name" value="NAT_SF"/>
    <property type="match status" value="1"/>
</dbReference>
<sequence length="262" mass="29545">MKDVLIAPIFDQAKAPVWEDFLHIRNAATFHVTGSRMNKKDYEIALEDFVSGWLSRRLNFAFGAYDEGNMVAFIQGMCIDKVISIQSLYVLPEYMKRKLGCKLLQAAEKVHAFGVADSFDLISLVNAQKFYEKYDYKPISAGSNHYVKNVRLPMQVRSAVVPVFKPVGVVVKACKEIAKLNGEDFDSGFIKKFHAPLFVYVDCAGNIQGFATASQDLSGTKTKIYLHPNHSYSCVKNSLTRAVDDFYMVQCKVLDRIKAKEK</sequence>
<evidence type="ECO:0000259" key="1">
    <source>
        <dbReference type="PROSITE" id="PS51186"/>
    </source>
</evidence>
<accession>A0A9D1MRV5</accession>
<reference evidence="2" key="2">
    <citation type="journal article" date="2021" name="PeerJ">
        <title>Extensive microbial diversity within the chicken gut microbiome revealed by metagenomics and culture.</title>
        <authorList>
            <person name="Gilroy R."/>
            <person name="Ravi A."/>
            <person name="Getino M."/>
            <person name="Pursley I."/>
            <person name="Horton D.L."/>
            <person name="Alikhan N.F."/>
            <person name="Baker D."/>
            <person name="Gharbi K."/>
            <person name="Hall N."/>
            <person name="Watson M."/>
            <person name="Adriaenssens E.M."/>
            <person name="Foster-Nyarko E."/>
            <person name="Jarju S."/>
            <person name="Secka A."/>
            <person name="Antonio M."/>
            <person name="Oren A."/>
            <person name="Chaudhuri R.R."/>
            <person name="La Ragione R."/>
            <person name="Hildebrand F."/>
            <person name="Pallen M.J."/>
        </authorList>
    </citation>
    <scope>NUCLEOTIDE SEQUENCE</scope>
    <source>
        <strain evidence="2">CHK136-897</strain>
    </source>
</reference>